<reference evidence="2 3" key="1">
    <citation type="submission" date="2019-05" db="EMBL/GenBank/DDBJ databases">
        <title>Verrucobacter flavum gen. nov., sp. nov. a new member of the family Verrucomicrobiaceae.</title>
        <authorList>
            <person name="Szuroczki S."/>
            <person name="Abbaszade G."/>
            <person name="Szabo A."/>
            <person name="Felfoldi T."/>
            <person name="Schumann P."/>
            <person name="Boka K."/>
            <person name="Keki Z."/>
            <person name="Toumi M."/>
            <person name="Toth E."/>
        </authorList>
    </citation>
    <scope>NUCLEOTIDE SEQUENCE [LARGE SCALE GENOMIC DNA]</scope>
    <source>
        <strain evidence="2 3">MG-N-17</strain>
    </source>
</reference>
<organism evidence="2 3">
    <name type="scientific">Phragmitibacter flavus</name>
    <dbReference type="NCBI Taxonomy" id="2576071"/>
    <lineage>
        <taxon>Bacteria</taxon>
        <taxon>Pseudomonadati</taxon>
        <taxon>Verrucomicrobiota</taxon>
        <taxon>Verrucomicrobiia</taxon>
        <taxon>Verrucomicrobiales</taxon>
        <taxon>Verrucomicrobiaceae</taxon>
        <taxon>Phragmitibacter</taxon>
    </lineage>
</organism>
<dbReference type="EMBL" id="VAUV01000007">
    <property type="protein sequence ID" value="TLD70681.1"/>
    <property type="molecule type" value="Genomic_DNA"/>
</dbReference>
<name>A0A5R8KEI9_9BACT</name>
<proteinExistence type="predicted"/>
<evidence type="ECO:0000313" key="2">
    <source>
        <dbReference type="EMBL" id="TLD70681.1"/>
    </source>
</evidence>
<evidence type="ECO:0000313" key="3">
    <source>
        <dbReference type="Proteomes" id="UP000306196"/>
    </source>
</evidence>
<dbReference type="OrthoDB" id="198200at2"/>
<feature type="region of interest" description="Disordered" evidence="1">
    <location>
        <begin position="221"/>
        <end position="253"/>
    </location>
</feature>
<evidence type="ECO:0000256" key="1">
    <source>
        <dbReference type="SAM" id="MobiDB-lite"/>
    </source>
</evidence>
<dbReference type="AlphaFoldDB" id="A0A5R8KEI9"/>
<gene>
    <name evidence="2" type="ORF">FEM03_10220</name>
</gene>
<dbReference type="RefSeq" id="WP_138086153.1">
    <property type="nucleotide sequence ID" value="NZ_VAUV01000007.1"/>
</dbReference>
<accession>A0A5R8KEI9</accession>
<keyword evidence="3" id="KW-1185">Reference proteome</keyword>
<comment type="caution">
    <text evidence="2">The sequence shown here is derived from an EMBL/GenBank/DDBJ whole genome shotgun (WGS) entry which is preliminary data.</text>
</comment>
<dbReference type="Proteomes" id="UP000306196">
    <property type="component" value="Unassembled WGS sequence"/>
</dbReference>
<sequence>MAWRIEEHVIRGEIDNRVRGRVVGKVWLSGVGQPLILDLKGDCHPDLAGCLLGFENPRATPMPAGPPATRQRGTVGDMTAARKVRVYDVPLSEALAMIKSGGKPPEHMANSLYLEWFSALSGRVVIESADYRLQVSEPAWCFSAEEWAERERLTAEAANPFANSFDQDANEEQEPWDEFRFEQLLRESDLAGEKYRKLMEEYMDHPDRDRIIAHEMGWEGLEEGGDGDEKTLEDDVMADGDDEGDDEDWSFGDRNVHPVAQRARDLLDAWLVDHGEDDGEEEKPGVELMEALMSLRVKVDTHLGFVVEEDRSMEAGMLIAWLKRDLEIANRALAAVELLNDHPAFSVERLSHYRSELFAIREGVLGVIADLREGDGRW</sequence>
<protein>
    <submittedName>
        <fullName evidence="2">Uncharacterized protein</fullName>
    </submittedName>
</protein>
<feature type="compositionally biased region" description="Acidic residues" evidence="1">
    <location>
        <begin position="221"/>
        <end position="250"/>
    </location>
</feature>